<evidence type="ECO:0000313" key="1">
    <source>
        <dbReference type="EMBL" id="PTB89501.1"/>
    </source>
</evidence>
<dbReference type="Proteomes" id="UP000242087">
    <property type="component" value="Unassembled WGS sequence"/>
</dbReference>
<dbReference type="AlphaFoldDB" id="A0A2T4CT24"/>
<accession>A0A2T4CT24</accession>
<name>A0A2T4CT24_9GAMM</name>
<sequence length="84" mass="10458">MTRKFNIEIHTNNDYRNYDTEIRETYIEKLIRNKERLVKFLEIMDIYDQLIHSHIESKYTFFKHSIQSQTSRYSSQLFFKQTRS</sequence>
<proteinExistence type="predicted"/>
<dbReference type="EMBL" id="PYVF01000002">
    <property type="protein sequence ID" value="PTB90446.1"/>
    <property type="molecule type" value="Genomic_DNA"/>
</dbReference>
<protein>
    <submittedName>
        <fullName evidence="2">Uncharacterized protein</fullName>
    </submittedName>
</protein>
<evidence type="ECO:0000313" key="3">
    <source>
        <dbReference type="Proteomes" id="UP000241514"/>
    </source>
</evidence>
<evidence type="ECO:0000313" key="4">
    <source>
        <dbReference type="Proteomes" id="UP000242087"/>
    </source>
</evidence>
<evidence type="ECO:0000313" key="2">
    <source>
        <dbReference type="EMBL" id="PTB90446.1"/>
    </source>
</evidence>
<dbReference type="Proteomes" id="UP000241514">
    <property type="component" value="Unassembled WGS sequence"/>
</dbReference>
<dbReference type="EMBL" id="PYVG01000012">
    <property type="protein sequence ID" value="PTB89501.1"/>
    <property type="molecule type" value="Genomic_DNA"/>
</dbReference>
<comment type="caution">
    <text evidence="2">The sequence shown here is derived from an EMBL/GenBank/DDBJ whole genome shotgun (WGS) entry which is preliminary data.</text>
</comment>
<organism evidence="2 4">
    <name type="scientific">Pseudidiomarina aestuarii</name>
    <dbReference type="NCBI Taxonomy" id="624146"/>
    <lineage>
        <taxon>Bacteria</taxon>
        <taxon>Pseudomonadati</taxon>
        <taxon>Pseudomonadota</taxon>
        <taxon>Gammaproteobacteria</taxon>
        <taxon>Alteromonadales</taxon>
        <taxon>Idiomarinaceae</taxon>
        <taxon>Pseudidiomarina</taxon>
    </lineage>
</organism>
<gene>
    <name evidence="2" type="ORF">C9927_00340</name>
    <name evidence="1" type="ORF">C9928_03280</name>
</gene>
<reference evidence="3 4" key="1">
    <citation type="submission" date="2018-03" db="EMBL/GenBank/DDBJ databases">
        <title>Cross-interface Injection: A General Nanoliter Liquid Handling Method Applied to Single Cells Genome Amplification Automated Nanoliter Liquid Handling Applied to Single Cell Multiple Displacement Amplification.</title>
        <authorList>
            <person name="Yun J."/>
            <person name="Xu P."/>
            <person name="Xu J."/>
            <person name="Dai X."/>
            <person name="Wang Y."/>
            <person name="Zheng X."/>
            <person name="Cao C."/>
            <person name="Yi Q."/>
            <person name="Zhu Y."/>
            <person name="Wang L."/>
            <person name="Dong Z."/>
            <person name="Huang Y."/>
            <person name="Huang L."/>
            <person name="Du W."/>
        </authorList>
    </citation>
    <scope>NUCLEOTIDE SEQUENCE [LARGE SCALE GENOMIC DNA]</scope>
    <source>
        <strain evidence="2 4">A12-4</strain>
        <strain evidence="1 3">A9-4</strain>
    </source>
</reference>